<evidence type="ECO:0000256" key="1">
    <source>
        <dbReference type="SAM" id="MobiDB-lite"/>
    </source>
</evidence>
<name>A0A9Q3Q8D6_9BASI</name>
<feature type="region of interest" description="Disordered" evidence="1">
    <location>
        <begin position="111"/>
        <end position="158"/>
    </location>
</feature>
<reference evidence="2" key="1">
    <citation type="submission" date="2021-03" db="EMBL/GenBank/DDBJ databases">
        <title>Draft genome sequence of rust myrtle Austropuccinia psidii MF-1, a brazilian biotype.</title>
        <authorList>
            <person name="Quecine M.C."/>
            <person name="Pachon D.M.R."/>
            <person name="Bonatelli M.L."/>
            <person name="Correr F.H."/>
            <person name="Franceschini L.M."/>
            <person name="Leite T.F."/>
            <person name="Margarido G.R.A."/>
            <person name="Almeida C.A."/>
            <person name="Ferrarezi J.A."/>
            <person name="Labate C.A."/>
        </authorList>
    </citation>
    <scope>NUCLEOTIDE SEQUENCE</scope>
    <source>
        <strain evidence="2">MF-1</strain>
    </source>
</reference>
<accession>A0A9Q3Q8D6</accession>
<dbReference type="AlphaFoldDB" id="A0A9Q3Q8D6"/>
<dbReference type="EMBL" id="AVOT02129197">
    <property type="protein sequence ID" value="MBW0588080.1"/>
    <property type="molecule type" value="Genomic_DNA"/>
</dbReference>
<gene>
    <name evidence="2" type="ORF">O181_127795</name>
</gene>
<evidence type="ECO:0000313" key="3">
    <source>
        <dbReference type="Proteomes" id="UP000765509"/>
    </source>
</evidence>
<protein>
    <submittedName>
        <fullName evidence="2">Uncharacterized protein</fullName>
    </submittedName>
</protein>
<feature type="region of interest" description="Disordered" evidence="1">
    <location>
        <begin position="22"/>
        <end position="47"/>
    </location>
</feature>
<evidence type="ECO:0000313" key="2">
    <source>
        <dbReference type="EMBL" id="MBW0588080.1"/>
    </source>
</evidence>
<dbReference type="Proteomes" id="UP000765509">
    <property type="component" value="Unassembled WGS sequence"/>
</dbReference>
<organism evidence="2 3">
    <name type="scientific">Austropuccinia psidii MF-1</name>
    <dbReference type="NCBI Taxonomy" id="1389203"/>
    <lineage>
        <taxon>Eukaryota</taxon>
        <taxon>Fungi</taxon>
        <taxon>Dikarya</taxon>
        <taxon>Basidiomycota</taxon>
        <taxon>Pucciniomycotina</taxon>
        <taxon>Pucciniomycetes</taxon>
        <taxon>Pucciniales</taxon>
        <taxon>Sphaerophragmiaceae</taxon>
        <taxon>Austropuccinia</taxon>
    </lineage>
</organism>
<sequence length="210" mass="22892">MSTIKRYLWRKKDVLFEKQFPVPEAPTPKNVGGPISTGGRQCYSSSQFSSSRLNTQVLVKRIREISDSPTYLDGEEVEVINTLVGHSSGSSPTKPPVKKFHSHIIPSNTKNFPPVVSSLPSSIPPPSPKPSTSRPFLDSQTKPSPMTQPKPSPITTCGQKQLKNRSLVYFSIPRCSSVSKSGVLANQGYQRGSNCGGLRSAYCSQIIQEG</sequence>
<keyword evidence="3" id="KW-1185">Reference proteome</keyword>
<comment type="caution">
    <text evidence="2">The sequence shown here is derived from an EMBL/GenBank/DDBJ whole genome shotgun (WGS) entry which is preliminary data.</text>
</comment>
<proteinExistence type="predicted"/>